<comment type="catalytic activity">
    <reaction evidence="10">
        <text>N-terminal L-seryl-[histone H2A] + acetyl-CoA = N-terminal N(alpha)-acetyl-L-seryl-[histone H2A] + CoA + H(+)</text>
        <dbReference type="Rhea" id="RHEA:50600"/>
        <dbReference type="Rhea" id="RHEA-COMP:12742"/>
        <dbReference type="Rhea" id="RHEA-COMP:12744"/>
        <dbReference type="ChEBI" id="CHEBI:15378"/>
        <dbReference type="ChEBI" id="CHEBI:57287"/>
        <dbReference type="ChEBI" id="CHEBI:57288"/>
        <dbReference type="ChEBI" id="CHEBI:64738"/>
        <dbReference type="ChEBI" id="CHEBI:83690"/>
        <dbReference type="EC" id="2.3.1.257"/>
    </reaction>
</comment>
<comment type="caution">
    <text evidence="13">The sequence shown here is derived from an EMBL/GenBank/DDBJ whole genome shotgun (WGS) entry which is preliminary data.</text>
</comment>
<evidence type="ECO:0000256" key="8">
    <source>
        <dbReference type="ARBA" id="ARBA00023242"/>
    </source>
</evidence>
<dbReference type="SUPFAM" id="SSF55729">
    <property type="entry name" value="Acyl-CoA N-acyltransferases (Nat)"/>
    <property type="match status" value="1"/>
</dbReference>
<reference evidence="13" key="1">
    <citation type="journal article" date="2020" name="Stud. Mycol.">
        <title>101 Dothideomycetes genomes: a test case for predicting lifestyles and emergence of pathogens.</title>
        <authorList>
            <person name="Haridas S."/>
            <person name="Albert R."/>
            <person name="Binder M."/>
            <person name="Bloem J."/>
            <person name="Labutti K."/>
            <person name="Salamov A."/>
            <person name="Andreopoulos B."/>
            <person name="Baker S."/>
            <person name="Barry K."/>
            <person name="Bills G."/>
            <person name="Bluhm B."/>
            <person name="Cannon C."/>
            <person name="Castanera R."/>
            <person name="Culley D."/>
            <person name="Daum C."/>
            <person name="Ezra D."/>
            <person name="Gonzalez J."/>
            <person name="Henrissat B."/>
            <person name="Kuo A."/>
            <person name="Liang C."/>
            <person name="Lipzen A."/>
            <person name="Lutzoni F."/>
            <person name="Magnuson J."/>
            <person name="Mondo S."/>
            <person name="Nolan M."/>
            <person name="Ohm R."/>
            <person name="Pangilinan J."/>
            <person name="Park H.-J."/>
            <person name="Ramirez L."/>
            <person name="Alfaro M."/>
            <person name="Sun H."/>
            <person name="Tritt A."/>
            <person name="Yoshinaga Y."/>
            <person name="Zwiers L.-H."/>
            <person name="Turgeon B."/>
            <person name="Goodwin S."/>
            <person name="Spatafora J."/>
            <person name="Crous P."/>
            <person name="Grigoriev I."/>
        </authorList>
    </citation>
    <scope>NUCLEOTIDE SEQUENCE</scope>
    <source>
        <strain evidence="13">CBS 260.36</strain>
    </source>
</reference>
<dbReference type="PANTHER" id="PTHR20531:SF1">
    <property type="entry name" value="N-ALPHA-ACETYLTRANSFERASE 40"/>
    <property type="match status" value="1"/>
</dbReference>
<evidence type="ECO:0000256" key="2">
    <source>
        <dbReference type="ARBA" id="ARBA00004496"/>
    </source>
</evidence>
<evidence type="ECO:0000313" key="13">
    <source>
        <dbReference type="EMBL" id="KAF2148693.1"/>
    </source>
</evidence>
<dbReference type="PROSITE" id="PS51186">
    <property type="entry name" value="GNAT"/>
    <property type="match status" value="1"/>
</dbReference>
<comment type="catalytic activity">
    <reaction evidence="11">
        <text>N-terminal L-seryl-[histone H4] + acetyl-CoA = N-terminal N(alpha)-acetyl-L-seryl-[histone H4] + CoA + H(+)</text>
        <dbReference type="Rhea" id="RHEA:50596"/>
        <dbReference type="Rhea" id="RHEA-COMP:12740"/>
        <dbReference type="Rhea" id="RHEA-COMP:12743"/>
        <dbReference type="ChEBI" id="CHEBI:15378"/>
        <dbReference type="ChEBI" id="CHEBI:57287"/>
        <dbReference type="ChEBI" id="CHEBI:57288"/>
        <dbReference type="ChEBI" id="CHEBI:64738"/>
        <dbReference type="ChEBI" id="CHEBI:83690"/>
        <dbReference type="EC" id="2.3.1.257"/>
    </reaction>
</comment>
<keyword evidence="6" id="KW-0963">Cytoplasm</keyword>
<keyword evidence="9" id="KW-0012">Acyltransferase</keyword>
<feature type="non-terminal residue" evidence="13">
    <location>
        <position position="1"/>
    </location>
</feature>
<feature type="non-terminal residue" evidence="13">
    <location>
        <position position="160"/>
    </location>
</feature>
<evidence type="ECO:0000256" key="1">
    <source>
        <dbReference type="ARBA" id="ARBA00004123"/>
    </source>
</evidence>
<protein>
    <recommendedName>
        <fullName evidence="5">N-alpha-acetyltransferase 40</fullName>
        <ecNumber evidence="4">2.3.1.257</ecNumber>
    </recommendedName>
</protein>
<evidence type="ECO:0000256" key="6">
    <source>
        <dbReference type="ARBA" id="ARBA00022490"/>
    </source>
</evidence>
<dbReference type="EMBL" id="ML996092">
    <property type="protein sequence ID" value="KAF2148693.1"/>
    <property type="molecule type" value="Genomic_DNA"/>
</dbReference>
<dbReference type="GO" id="GO:0010485">
    <property type="term" value="F:histone H4 acetyltransferase activity"/>
    <property type="evidence" value="ECO:0007669"/>
    <property type="project" value="InterPro"/>
</dbReference>
<evidence type="ECO:0000256" key="4">
    <source>
        <dbReference type="ARBA" id="ARBA00012950"/>
    </source>
</evidence>
<dbReference type="Pfam" id="PF00583">
    <property type="entry name" value="Acetyltransf_1"/>
    <property type="match status" value="1"/>
</dbReference>
<dbReference type="AlphaFoldDB" id="A0A9P4MCZ5"/>
<dbReference type="GO" id="GO:0005634">
    <property type="term" value="C:nucleus"/>
    <property type="evidence" value="ECO:0007669"/>
    <property type="project" value="UniProtKB-SubCell"/>
</dbReference>
<evidence type="ECO:0000256" key="10">
    <source>
        <dbReference type="ARBA" id="ARBA00047821"/>
    </source>
</evidence>
<keyword evidence="14" id="KW-1185">Reference proteome</keyword>
<dbReference type="Proteomes" id="UP000799439">
    <property type="component" value="Unassembled WGS sequence"/>
</dbReference>
<keyword evidence="8" id="KW-0539">Nucleus</keyword>
<dbReference type="Gene3D" id="3.40.630.30">
    <property type="match status" value="1"/>
</dbReference>
<dbReference type="InterPro" id="IPR039949">
    <property type="entry name" value="NAA40"/>
</dbReference>
<dbReference type="EC" id="2.3.1.257" evidence="4"/>
<dbReference type="PANTHER" id="PTHR20531">
    <property type="entry name" value="N-ALPHA-ACETYLTRANSFERASE 40"/>
    <property type="match status" value="1"/>
</dbReference>
<dbReference type="OrthoDB" id="424551at2759"/>
<dbReference type="GO" id="GO:0043998">
    <property type="term" value="F:histone H2A acetyltransferase activity"/>
    <property type="evidence" value="ECO:0007669"/>
    <property type="project" value="InterPro"/>
</dbReference>
<evidence type="ECO:0000256" key="3">
    <source>
        <dbReference type="ARBA" id="ARBA00008870"/>
    </source>
</evidence>
<evidence type="ECO:0000256" key="9">
    <source>
        <dbReference type="ARBA" id="ARBA00023315"/>
    </source>
</evidence>
<evidence type="ECO:0000256" key="7">
    <source>
        <dbReference type="ARBA" id="ARBA00022679"/>
    </source>
</evidence>
<comment type="similarity">
    <text evidence="3">Belongs to the acetyltransferase family. NAA40 subfamily.</text>
</comment>
<dbReference type="GO" id="GO:1990189">
    <property type="term" value="F:protein N-terminal-serine acetyltransferase activity"/>
    <property type="evidence" value="ECO:0007669"/>
    <property type="project" value="UniProtKB-EC"/>
</dbReference>
<organism evidence="13 14">
    <name type="scientific">Myriangium duriaei CBS 260.36</name>
    <dbReference type="NCBI Taxonomy" id="1168546"/>
    <lineage>
        <taxon>Eukaryota</taxon>
        <taxon>Fungi</taxon>
        <taxon>Dikarya</taxon>
        <taxon>Ascomycota</taxon>
        <taxon>Pezizomycotina</taxon>
        <taxon>Dothideomycetes</taxon>
        <taxon>Dothideomycetidae</taxon>
        <taxon>Myriangiales</taxon>
        <taxon>Myriangiaceae</taxon>
        <taxon>Myriangium</taxon>
    </lineage>
</organism>
<proteinExistence type="inferred from homology"/>
<evidence type="ECO:0000256" key="5">
    <source>
        <dbReference type="ARBA" id="ARBA00015043"/>
    </source>
</evidence>
<dbReference type="GO" id="GO:0005737">
    <property type="term" value="C:cytoplasm"/>
    <property type="evidence" value="ECO:0007669"/>
    <property type="project" value="UniProtKB-SubCell"/>
</dbReference>
<comment type="subcellular location">
    <subcellularLocation>
        <location evidence="2">Cytoplasm</location>
    </subcellularLocation>
    <subcellularLocation>
        <location evidence="1">Nucleus</location>
    </subcellularLocation>
</comment>
<evidence type="ECO:0000256" key="11">
    <source>
        <dbReference type="ARBA" id="ARBA00049524"/>
    </source>
</evidence>
<gene>
    <name evidence="13" type="ORF">K461DRAFT_217874</name>
</gene>
<evidence type="ECO:0000313" key="14">
    <source>
        <dbReference type="Proteomes" id="UP000799439"/>
    </source>
</evidence>
<sequence>LSATDLTSCLSLVERTSRADYEASSIGWHPVRKRREMSDADMRYLLARRADAETGTGIEGFCSFMFTHEDGVAVVYIYEIHLEAVARGCGLGARLLGLVEGMGRDVGVEKCMLTCFRRNERAVEWYELMGYGVDEYSPRDKVLRGGKVKKCDYLILSKRL</sequence>
<feature type="domain" description="N-acetyltransferase" evidence="12">
    <location>
        <begin position="1"/>
        <end position="160"/>
    </location>
</feature>
<dbReference type="InterPro" id="IPR000182">
    <property type="entry name" value="GNAT_dom"/>
</dbReference>
<name>A0A9P4MCZ5_9PEZI</name>
<evidence type="ECO:0000259" key="12">
    <source>
        <dbReference type="PROSITE" id="PS51186"/>
    </source>
</evidence>
<dbReference type="InterPro" id="IPR016181">
    <property type="entry name" value="Acyl_CoA_acyltransferase"/>
</dbReference>
<accession>A0A9P4MCZ5</accession>
<keyword evidence="7" id="KW-0808">Transferase</keyword>